<dbReference type="AlphaFoldDB" id="J4WYW2"/>
<organism evidence="1 2">
    <name type="scientific">SAR86 cluster bacterium SAR86B</name>
    <dbReference type="NCBI Taxonomy" id="1123867"/>
    <lineage>
        <taxon>Bacteria</taxon>
        <taxon>Pseudomonadati</taxon>
        <taxon>Pseudomonadota</taxon>
        <taxon>Gammaproteobacteria</taxon>
        <taxon>SAR86 cluster</taxon>
    </lineage>
</organism>
<reference evidence="1 2" key="1">
    <citation type="journal article" date="2012" name="ISME J.">
        <title>Genomic insights to SAR86, an abundant and uncultivated marine bacterial lineage.</title>
        <authorList>
            <person name="Dupont C.L."/>
            <person name="Rusch D.B."/>
            <person name="Yooseph S."/>
            <person name="Lombardo M.J."/>
            <person name="Richter R.A."/>
            <person name="Valas R."/>
            <person name="Novotny M."/>
            <person name="Yee-Greenbaum J."/>
            <person name="Selengut J.D."/>
            <person name="Haft D.H."/>
            <person name="Halpern A.L."/>
            <person name="Lasken R.S."/>
            <person name="Nealson K."/>
            <person name="Friedman R."/>
            <person name="Venter J.C."/>
        </authorList>
    </citation>
    <scope>NUCLEOTIDE SEQUENCE [LARGE SCALE GENOMIC DNA]</scope>
</reference>
<dbReference type="Proteomes" id="UP000010116">
    <property type="component" value="Unassembled WGS sequence"/>
</dbReference>
<name>J4WYW2_9GAMM</name>
<gene>
    <name evidence="1" type="ORF">NT02SARS_0858</name>
</gene>
<protein>
    <submittedName>
        <fullName evidence="1">Uncharacterized protein</fullName>
    </submittedName>
</protein>
<evidence type="ECO:0000313" key="2">
    <source>
        <dbReference type="Proteomes" id="UP000010116"/>
    </source>
</evidence>
<dbReference type="HOGENOM" id="CLU_1569606_0_0_6"/>
<sequence length="170" mass="19818">MSQELVSYIVLGSSKHLAEKKEIKTDSYEEFLKLNFENIDSFIKDLDIKIAESKGEIVVLLPPSSIPNKQTRLKLKKLASMPFPSWGWFKFNKFRKNIGQDFKKIITKLRSTPDFEQGIYFTKNLYFSIGGFGKIEKNIFSEISRRLYSRLDPQMPLPALIIRSKNIKFE</sequence>
<accession>J4WYW2</accession>
<evidence type="ECO:0000313" key="1">
    <source>
        <dbReference type="EMBL" id="EJP72930.1"/>
    </source>
</evidence>
<proteinExistence type="predicted"/>
<dbReference type="EMBL" id="JH611185">
    <property type="protein sequence ID" value="EJP72930.1"/>
    <property type="molecule type" value="Genomic_DNA"/>
</dbReference>